<sequence length="159" mass="17338">MVWNEHRRLLAAPVAEVGALIDGLASADDLLWPDEEWPAMRFDRPLGVGARGGHGPVRYSVVEYLPGRRIGFRFEAPAGFLGHHGFSVEEAGGGVLLRHLLTVQPVGPARASWPLVYRPLHDALLEDALDKAERSLGLGGPRTEWSPLVKALRAAAERL</sequence>
<protein>
    <recommendedName>
        <fullName evidence="3">SRPBCC family protein</fullName>
    </recommendedName>
</protein>
<organism evidence="1 2">
    <name type="scientific">Nocardiopsis composta</name>
    <dbReference type="NCBI Taxonomy" id="157465"/>
    <lineage>
        <taxon>Bacteria</taxon>
        <taxon>Bacillati</taxon>
        <taxon>Actinomycetota</taxon>
        <taxon>Actinomycetes</taxon>
        <taxon>Streptosporangiales</taxon>
        <taxon>Nocardiopsidaceae</taxon>
        <taxon>Nocardiopsis</taxon>
    </lineage>
</organism>
<keyword evidence="2" id="KW-1185">Reference proteome</keyword>
<dbReference type="Proteomes" id="UP000572635">
    <property type="component" value="Unassembled WGS sequence"/>
</dbReference>
<dbReference type="EMBL" id="JACHDB010000001">
    <property type="protein sequence ID" value="MBB5434715.1"/>
    <property type="molecule type" value="Genomic_DNA"/>
</dbReference>
<evidence type="ECO:0000313" key="2">
    <source>
        <dbReference type="Proteomes" id="UP000572635"/>
    </source>
</evidence>
<dbReference type="InterPro" id="IPR023393">
    <property type="entry name" value="START-like_dom_sf"/>
</dbReference>
<evidence type="ECO:0008006" key="3">
    <source>
        <dbReference type="Google" id="ProtNLM"/>
    </source>
</evidence>
<comment type="caution">
    <text evidence="1">The sequence shown here is derived from an EMBL/GenBank/DDBJ whole genome shotgun (WGS) entry which is preliminary data.</text>
</comment>
<reference evidence="1 2" key="1">
    <citation type="submission" date="2020-08" db="EMBL/GenBank/DDBJ databases">
        <title>Sequencing the genomes of 1000 actinobacteria strains.</title>
        <authorList>
            <person name="Klenk H.-P."/>
        </authorList>
    </citation>
    <scope>NUCLEOTIDE SEQUENCE [LARGE SCALE GENOMIC DNA]</scope>
    <source>
        <strain evidence="1 2">DSM 44551</strain>
    </source>
</reference>
<evidence type="ECO:0000313" key="1">
    <source>
        <dbReference type="EMBL" id="MBB5434715.1"/>
    </source>
</evidence>
<accession>A0A7W8QRR4</accession>
<name>A0A7W8QRR4_9ACTN</name>
<dbReference type="RefSeq" id="WP_184395565.1">
    <property type="nucleotide sequence ID" value="NZ_BAAAJD010000102.1"/>
</dbReference>
<dbReference type="Gene3D" id="3.30.530.20">
    <property type="match status" value="1"/>
</dbReference>
<gene>
    <name evidence="1" type="ORF">HDA36_004799</name>
</gene>
<dbReference type="AlphaFoldDB" id="A0A7W8QRR4"/>
<dbReference type="SUPFAM" id="SSF55961">
    <property type="entry name" value="Bet v1-like"/>
    <property type="match status" value="1"/>
</dbReference>
<proteinExistence type="predicted"/>